<dbReference type="Gene3D" id="3.30.1450.10">
    <property type="match status" value="1"/>
</dbReference>
<evidence type="ECO:0000313" key="6">
    <source>
        <dbReference type="Proteomes" id="UP000094501"/>
    </source>
</evidence>
<evidence type="ECO:0000256" key="1">
    <source>
        <dbReference type="ARBA" id="ARBA00022729"/>
    </source>
</evidence>
<keyword evidence="3" id="KW-0998">Cell outer membrane</keyword>
<dbReference type="InterPro" id="IPR026592">
    <property type="entry name" value="BamE"/>
</dbReference>
<keyword evidence="2" id="KW-0472">Membrane</keyword>
<dbReference type="GO" id="GO:1990063">
    <property type="term" value="C:Bam protein complex"/>
    <property type="evidence" value="ECO:0007669"/>
    <property type="project" value="TreeGrafter"/>
</dbReference>
<proteinExistence type="predicted"/>
<protein>
    <recommendedName>
        <fullName evidence="4">Outer membrane protein assembly factor BamE domain-containing protein</fullName>
    </recommendedName>
</protein>
<dbReference type="InterPro" id="IPR007450">
    <property type="entry name" value="BamE_dom"/>
</dbReference>
<name>A0A1E3VZV2_9HYPH</name>
<accession>A0A1E3VZV2</accession>
<dbReference type="PANTHER" id="PTHR37482">
    <property type="entry name" value="OUTER MEMBRANE PROTEIN ASSEMBLY FACTOR BAME"/>
    <property type="match status" value="1"/>
</dbReference>
<dbReference type="InterPro" id="IPR037873">
    <property type="entry name" value="BamE-like"/>
</dbReference>
<organism evidence="5 6">
    <name type="scientific">Methyloceanibacter methanicus</name>
    <dbReference type="NCBI Taxonomy" id="1774968"/>
    <lineage>
        <taxon>Bacteria</taxon>
        <taxon>Pseudomonadati</taxon>
        <taxon>Pseudomonadota</taxon>
        <taxon>Alphaproteobacteria</taxon>
        <taxon>Hyphomicrobiales</taxon>
        <taxon>Hyphomicrobiaceae</taxon>
        <taxon>Methyloceanibacter</taxon>
    </lineage>
</organism>
<dbReference type="GO" id="GO:0051205">
    <property type="term" value="P:protein insertion into membrane"/>
    <property type="evidence" value="ECO:0007669"/>
    <property type="project" value="TreeGrafter"/>
</dbReference>
<reference evidence="5 6" key="1">
    <citation type="journal article" date="2016" name="Environ. Microbiol.">
        <title>New Methyloceanibacter diversity from North Sea sediments includes methanotroph containing solely the soluble methane monooxygenase.</title>
        <authorList>
            <person name="Vekeman B."/>
            <person name="Kerckhof F.M."/>
            <person name="Cremers G."/>
            <person name="de Vos P."/>
            <person name="Vandamme P."/>
            <person name="Boon N."/>
            <person name="Op den Camp H.J."/>
            <person name="Heylen K."/>
        </authorList>
    </citation>
    <scope>NUCLEOTIDE SEQUENCE [LARGE SCALE GENOMIC DNA]</scope>
    <source>
        <strain evidence="5 6">R-67174</strain>
    </source>
</reference>
<comment type="caution">
    <text evidence="5">The sequence shown here is derived from an EMBL/GenBank/DDBJ whole genome shotgun (WGS) entry which is preliminary data.</text>
</comment>
<keyword evidence="1" id="KW-0732">Signal</keyword>
<evidence type="ECO:0000256" key="3">
    <source>
        <dbReference type="ARBA" id="ARBA00023237"/>
    </source>
</evidence>
<dbReference type="GO" id="GO:0043165">
    <property type="term" value="P:Gram-negative-bacterium-type cell outer membrane assembly"/>
    <property type="evidence" value="ECO:0007669"/>
    <property type="project" value="TreeGrafter"/>
</dbReference>
<dbReference type="Proteomes" id="UP000094501">
    <property type="component" value="Unassembled WGS sequence"/>
</dbReference>
<evidence type="ECO:0000259" key="4">
    <source>
        <dbReference type="Pfam" id="PF04355"/>
    </source>
</evidence>
<sequence>MLGCAGQIDRHGHVFIDVDLDQIRPGMSKGDVQTVLGSPDTTSAISGDAYYYISSTMKTVAFLKPKEIDREVVAVYFDGGERVRDVSRYGIKDGVVVDYYKGETPARGKDLSFVEQLFGNLSNRQLFKDQTSGGSAAGIPGI</sequence>
<dbReference type="STRING" id="1774968.AUC68_07875"/>
<feature type="domain" description="Outer membrane protein assembly factor BamE" evidence="4">
    <location>
        <begin position="18"/>
        <end position="85"/>
    </location>
</feature>
<dbReference type="GO" id="GO:0030674">
    <property type="term" value="F:protein-macromolecule adaptor activity"/>
    <property type="evidence" value="ECO:0007669"/>
    <property type="project" value="TreeGrafter"/>
</dbReference>
<dbReference type="AlphaFoldDB" id="A0A1E3VZV2"/>
<dbReference type="PANTHER" id="PTHR37482:SF1">
    <property type="entry name" value="OUTER MEMBRANE PROTEIN ASSEMBLY FACTOR BAME"/>
    <property type="match status" value="1"/>
</dbReference>
<evidence type="ECO:0000313" key="5">
    <source>
        <dbReference type="EMBL" id="ODR99049.1"/>
    </source>
</evidence>
<gene>
    <name evidence="5" type="ORF">AUC68_07875</name>
</gene>
<dbReference type="EMBL" id="LPWG01000012">
    <property type="protein sequence ID" value="ODR99049.1"/>
    <property type="molecule type" value="Genomic_DNA"/>
</dbReference>
<evidence type="ECO:0000256" key="2">
    <source>
        <dbReference type="ARBA" id="ARBA00023136"/>
    </source>
</evidence>
<keyword evidence="6" id="KW-1185">Reference proteome</keyword>
<dbReference type="Pfam" id="PF04355">
    <property type="entry name" value="BamE"/>
    <property type="match status" value="1"/>
</dbReference>